<dbReference type="Proteomes" id="UP000249341">
    <property type="component" value="Unassembled WGS sequence"/>
</dbReference>
<dbReference type="OrthoDB" id="5242520at2"/>
<dbReference type="InterPro" id="IPR036271">
    <property type="entry name" value="Tet_transcr_reg_TetR-rel_C_sf"/>
</dbReference>
<dbReference type="PANTHER" id="PTHR30055">
    <property type="entry name" value="HTH-TYPE TRANSCRIPTIONAL REGULATOR RUTR"/>
    <property type="match status" value="1"/>
</dbReference>
<keyword evidence="7" id="KW-1185">Reference proteome</keyword>
<dbReference type="InterPro" id="IPR050109">
    <property type="entry name" value="HTH-type_TetR-like_transc_reg"/>
</dbReference>
<feature type="domain" description="HTH tetR-type" evidence="5">
    <location>
        <begin position="17"/>
        <end position="77"/>
    </location>
</feature>
<dbReference type="Gene3D" id="1.10.357.10">
    <property type="entry name" value="Tetracycline Repressor, domain 2"/>
    <property type="match status" value="1"/>
</dbReference>
<dbReference type="PRINTS" id="PR00455">
    <property type="entry name" value="HTHTETR"/>
</dbReference>
<dbReference type="PANTHER" id="PTHR30055:SF234">
    <property type="entry name" value="HTH-TYPE TRANSCRIPTIONAL REGULATOR BETI"/>
    <property type="match status" value="1"/>
</dbReference>
<keyword evidence="3" id="KW-0804">Transcription</keyword>
<dbReference type="EMBL" id="QLMJ01000017">
    <property type="protein sequence ID" value="RAK29893.1"/>
    <property type="molecule type" value="Genomic_DNA"/>
</dbReference>
<gene>
    <name evidence="6" type="ORF">B0I29_117219</name>
</gene>
<name>A0A327Z3U2_9ACTN</name>
<sequence>MTQATSTRRRSGPSKGDLREAAILDAARRLFGEQPYESVSIDDLARAAGLSRTGFYFYFRTKGAVLTALMSRYWETLGASHVWFDSDGPSRELLREQLRSSAYLWREHAGVMKCAPTAVATSSELRDFMTRVKSRQDERASDKISRDQRDGTATTSIAAPRLAEMISAIRDARYTQLANASDADLEAAVEDIAEAIQRLVYGG</sequence>
<dbReference type="InterPro" id="IPR001647">
    <property type="entry name" value="HTH_TetR"/>
</dbReference>
<dbReference type="Gene3D" id="1.10.10.60">
    <property type="entry name" value="Homeodomain-like"/>
    <property type="match status" value="1"/>
</dbReference>
<reference evidence="6 7" key="1">
    <citation type="submission" date="2018-06" db="EMBL/GenBank/DDBJ databases">
        <title>Genomic Encyclopedia of Type Strains, Phase III (KMG-III): the genomes of soil and plant-associated and newly described type strains.</title>
        <authorList>
            <person name="Whitman W."/>
        </authorList>
    </citation>
    <scope>NUCLEOTIDE SEQUENCE [LARGE SCALE GENOMIC DNA]</scope>
    <source>
        <strain evidence="6 7">CGMCC 4.7090</strain>
    </source>
</reference>
<feature type="DNA-binding region" description="H-T-H motif" evidence="4">
    <location>
        <begin position="40"/>
        <end position="59"/>
    </location>
</feature>
<dbReference type="PROSITE" id="PS50977">
    <property type="entry name" value="HTH_TETR_2"/>
    <property type="match status" value="1"/>
</dbReference>
<evidence type="ECO:0000256" key="3">
    <source>
        <dbReference type="ARBA" id="ARBA00023163"/>
    </source>
</evidence>
<evidence type="ECO:0000313" key="6">
    <source>
        <dbReference type="EMBL" id="RAK29893.1"/>
    </source>
</evidence>
<dbReference type="Pfam" id="PF00440">
    <property type="entry name" value="TetR_N"/>
    <property type="match status" value="1"/>
</dbReference>
<dbReference type="RefSeq" id="WP_111652838.1">
    <property type="nucleotide sequence ID" value="NZ_JACHWI010000008.1"/>
</dbReference>
<accession>A0A327Z3U2</accession>
<keyword evidence="2 4" id="KW-0238">DNA-binding</keyword>
<dbReference type="SUPFAM" id="SSF48498">
    <property type="entry name" value="Tetracyclin repressor-like, C-terminal domain"/>
    <property type="match status" value="1"/>
</dbReference>
<dbReference type="AlphaFoldDB" id="A0A327Z3U2"/>
<proteinExistence type="predicted"/>
<evidence type="ECO:0000256" key="2">
    <source>
        <dbReference type="ARBA" id="ARBA00023125"/>
    </source>
</evidence>
<dbReference type="GO" id="GO:0003700">
    <property type="term" value="F:DNA-binding transcription factor activity"/>
    <property type="evidence" value="ECO:0007669"/>
    <property type="project" value="TreeGrafter"/>
</dbReference>
<comment type="caution">
    <text evidence="6">The sequence shown here is derived from an EMBL/GenBank/DDBJ whole genome shotgun (WGS) entry which is preliminary data.</text>
</comment>
<dbReference type="InterPro" id="IPR009057">
    <property type="entry name" value="Homeodomain-like_sf"/>
</dbReference>
<keyword evidence="1" id="KW-0805">Transcription regulation</keyword>
<dbReference type="FunFam" id="1.10.10.60:FF:000141">
    <property type="entry name" value="TetR family transcriptional regulator"/>
    <property type="match status" value="1"/>
</dbReference>
<organism evidence="6 7">
    <name type="scientific">Actinoplanes lutulentus</name>
    <dbReference type="NCBI Taxonomy" id="1287878"/>
    <lineage>
        <taxon>Bacteria</taxon>
        <taxon>Bacillati</taxon>
        <taxon>Actinomycetota</taxon>
        <taxon>Actinomycetes</taxon>
        <taxon>Micromonosporales</taxon>
        <taxon>Micromonosporaceae</taxon>
        <taxon>Actinoplanes</taxon>
    </lineage>
</organism>
<evidence type="ECO:0000313" key="7">
    <source>
        <dbReference type="Proteomes" id="UP000249341"/>
    </source>
</evidence>
<dbReference type="GO" id="GO:0000976">
    <property type="term" value="F:transcription cis-regulatory region binding"/>
    <property type="evidence" value="ECO:0007669"/>
    <property type="project" value="TreeGrafter"/>
</dbReference>
<dbReference type="SUPFAM" id="SSF46689">
    <property type="entry name" value="Homeodomain-like"/>
    <property type="match status" value="1"/>
</dbReference>
<protein>
    <submittedName>
        <fullName evidence="6">TetR family transcriptional regulator</fullName>
    </submittedName>
</protein>
<evidence type="ECO:0000259" key="5">
    <source>
        <dbReference type="PROSITE" id="PS50977"/>
    </source>
</evidence>
<evidence type="ECO:0000256" key="1">
    <source>
        <dbReference type="ARBA" id="ARBA00023015"/>
    </source>
</evidence>
<evidence type="ECO:0000256" key="4">
    <source>
        <dbReference type="PROSITE-ProRule" id="PRU00335"/>
    </source>
</evidence>
<dbReference type="GO" id="GO:0045892">
    <property type="term" value="P:negative regulation of DNA-templated transcription"/>
    <property type="evidence" value="ECO:0007669"/>
    <property type="project" value="UniProtKB-ARBA"/>
</dbReference>